<keyword evidence="4" id="KW-1185">Reference proteome</keyword>
<dbReference type="AlphaFoldDB" id="A0A1M5PJL4"/>
<dbReference type="Proteomes" id="UP000184501">
    <property type="component" value="Unassembled WGS sequence"/>
</dbReference>
<gene>
    <name evidence="3" type="ORF">SAMN05444320_11892</name>
</gene>
<organism evidence="3 4">
    <name type="scientific">Streptoalloteichus hindustanus</name>
    <dbReference type="NCBI Taxonomy" id="2017"/>
    <lineage>
        <taxon>Bacteria</taxon>
        <taxon>Bacillati</taxon>
        <taxon>Actinomycetota</taxon>
        <taxon>Actinomycetes</taxon>
        <taxon>Pseudonocardiales</taxon>
        <taxon>Pseudonocardiaceae</taxon>
        <taxon>Streptoalloteichus</taxon>
    </lineage>
</organism>
<dbReference type="Pfam" id="PF10745">
    <property type="entry name" value="DUF2530"/>
    <property type="match status" value="1"/>
</dbReference>
<feature type="compositionally biased region" description="Basic and acidic residues" evidence="1">
    <location>
        <begin position="1"/>
        <end position="10"/>
    </location>
</feature>
<dbReference type="EMBL" id="FQVN01000018">
    <property type="protein sequence ID" value="SHH01974.1"/>
    <property type="molecule type" value="Genomic_DNA"/>
</dbReference>
<feature type="transmembrane region" description="Helical" evidence="2">
    <location>
        <begin position="78"/>
        <end position="99"/>
    </location>
</feature>
<evidence type="ECO:0000256" key="2">
    <source>
        <dbReference type="SAM" id="Phobius"/>
    </source>
</evidence>
<dbReference type="InterPro" id="IPR019681">
    <property type="entry name" value="DUF2530"/>
</dbReference>
<evidence type="ECO:0000313" key="3">
    <source>
        <dbReference type="EMBL" id="SHH01974.1"/>
    </source>
</evidence>
<feature type="compositionally biased region" description="Low complexity" evidence="1">
    <location>
        <begin position="16"/>
        <end position="30"/>
    </location>
</feature>
<keyword evidence="2" id="KW-1133">Transmembrane helix</keyword>
<reference evidence="3 4" key="1">
    <citation type="submission" date="2016-11" db="EMBL/GenBank/DDBJ databases">
        <authorList>
            <person name="Jaros S."/>
            <person name="Januszkiewicz K."/>
            <person name="Wedrychowicz H."/>
        </authorList>
    </citation>
    <scope>NUCLEOTIDE SEQUENCE [LARGE SCALE GENOMIC DNA]</scope>
    <source>
        <strain evidence="3 4">DSM 44523</strain>
    </source>
</reference>
<protein>
    <recommendedName>
        <fullName evidence="5">DUF2530 domain-containing protein</fullName>
    </recommendedName>
</protein>
<evidence type="ECO:0000256" key="1">
    <source>
        <dbReference type="SAM" id="MobiDB-lite"/>
    </source>
</evidence>
<keyword evidence="2" id="KW-0812">Transmembrane</keyword>
<proteinExistence type="predicted"/>
<accession>A0A1M5PJL4</accession>
<evidence type="ECO:0000313" key="4">
    <source>
        <dbReference type="Proteomes" id="UP000184501"/>
    </source>
</evidence>
<dbReference type="STRING" id="2017.SAMN05444320_11892"/>
<name>A0A1M5PJL4_STRHI</name>
<dbReference type="RefSeq" id="WP_234996022.1">
    <property type="nucleotide sequence ID" value="NZ_FQVN01000018.1"/>
</dbReference>
<feature type="transmembrane region" description="Helical" evidence="2">
    <location>
        <begin position="50"/>
        <end position="72"/>
    </location>
</feature>
<keyword evidence="2" id="KW-0472">Membrane</keyword>
<sequence>MVEASERDPGARPTEPGGAAPDRAADGPSGSAELRALPPLPRSLVNPDPLVFVGSAAWFVTFCVLLITQVALGDGPGVWFWTALTGWLLGGVGLLVIRWQRSAARRGSRGAQQGL</sequence>
<feature type="region of interest" description="Disordered" evidence="1">
    <location>
        <begin position="1"/>
        <end position="34"/>
    </location>
</feature>
<evidence type="ECO:0008006" key="5">
    <source>
        <dbReference type="Google" id="ProtNLM"/>
    </source>
</evidence>